<dbReference type="GO" id="GO:0060294">
    <property type="term" value="P:cilium movement involved in cell motility"/>
    <property type="evidence" value="ECO:0007669"/>
    <property type="project" value="TreeGrafter"/>
</dbReference>
<feature type="region of interest" description="Disordered" evidence="1">
    <location>
        <begin position="4251"/>
        <end position="4271"/>
    </location>
</feature>
<dbReference type="EMBL" id="LGTL01000030">
    <property type="protein sequence ID" value="KPA74335.1"/>
    <property type="molecule type" value="Genomic_DNA"/>
</dbReference>
<dbReference type="Gene3D" id="3.40.50.300">
    <property type="entry name" value="P-loop containing nucleotide triphosphate hydrolases"/>
    <property type="match status" value="2"/>
</dbReference>
<feature type="domain" description="Dynein heavy chain linker" evidence="2">
    <location>
        <begin position="754"/>
        <end position="1170"/>
    </location>
</feature>
<dbReference type="RefSeq" id="XP_015652775.1">
    <property type="nucleotide sequence ID" value="XM_015808724.1"/>
</dbReference>
<accession>A0A0M9FRE7</accession>
<dbReference type="Proteomes" id="UP000037923">
    <property type="component" value="Unassembled WGS sequence"/>
</dbReference>
<dbReference type="Pfam" id="PF08393">
    <property type="entry name" value="DHC_N2"/>
    <property type="match status" value="1"/>
</dbReference>
<dbReference type="GeneID" id="26909605"/>
<dbReference type="InterPro" id="IPR027417">
    <property type="entry name" value="P-loop_NTPase"/>
</dbReference>
<dbReference type="OMA" id="LINCGQH"/>
<dbReference type="InterPro" id="IPR042228">
    <property type="entry name" value="Dynein_linker_3"/>
</dbReference>
<dbReference type="PANTHER" id="PTHR10676">
    <property type="entry name" value="DYNEIN HEAVY CHAIN FAMILY PROTEIN"/>
    <property type="match status" value="1"/>
</dbReference>
<feature type="region of interest" description="Disordered" evidence="1">
    <location>
        <begin position="2439"/>
        <end position="2464"/>
    </location>
</feature>
<dbReference type="Pfam" id="PF12775">
    <property type="entry name" value="AAA_7"/>
    <property type="match status" value="1"/>
</dbReference>
<evidence type="ECO:0000259" key="2">
    <source>
        <dbReference type="Pfam" id="PF08393"/>
    </source>
</evidence>
<sequence>MSTKANQEKVEGRFDKVLSYYWDGIPVPLISDAEKICATTFVCRQLAFTPDYHGETVNIPLTEPLQATLFSSLAIQSVGPQPASSRIGSHYSPYVGLFRFTEDKQSLKDVAGNEKSSVRVPVEYCEKDDGCAGDIFAAHCRVRTGKLVALYKPLIKEHLPLSRNSLRNIIILSSRGCTSISREVIAGEISDVNEAYATALSEAIFYYMCLNPLQRRILGPLQLATEPEGSTQTIQDQFFTDKTVAQQHFNEARQQLKKQLFWNASTHGYFAALQSLWESKFDQLLLLNTDAFTGVVEVSEFISRISNSITSIISRIRIEFFTNVEEFFYSFIPNAKDALLISEEEYEDSVFRRIFVATEVFLVYKLRSLVFDGLDSLVAFFDCGGCGSTTRLSKRAQQDSFIRLDLLTGELSQPRAPALAVLLFGIRDLFTEIENGVNNLPNVGCVILRTLKLKQKKIVVLSHVEVASYRASIAHILNDVTLIIDGILTSYKAFCSIPAQNVSAVKTGSHIEVAKHVGFARQQMTDIFRASWEHMYCGRFEVNCVTLQATLAHEWKNYMSALTSAYQKEIISVVDNAKKRSSIILKVFDTIPSNVEDLEVHQRNTEAAIALARELRSLDCKEILNRVACMEELRVPIEQDVCKAVFDFMKLPEELIRGAEKAGDVRTRCAPSLQRKLNQLRTSTQAYMKTLSTGVTELYHLFNLETCDIAAQTCTELRELVDRIDANLQQIAHEEQVLGISAEDTFDNFPSLLHYFEVVEQFWNSIFDATKLRNLYNSPISSVNATASVEKVREWRRLIHSSSQHLRGFPLLTQLGREQEVALSKYEELELFLEVISSPNLRKNHWKDIAKLIAGQLREDVASVIDLSVTVKRLLNAGLMEHMGPLGQIANQAQCDYEVESALEEMRSYGKRTHFVLEDSHDSGVSRTSVAQRFIYDASAHVEEFVTRCWAMRRYPNLGQLVQRPLLEWKFSCEKSCEMLSAFESVQESCAWVENYLHTLRMSPNEKGKEGSSRQAIIQHLSAASDAVKRLHTTLRKPQFSLYTAIVQETIQDVFFAVKAAADDVLELLRRNLHQRRAAFPRFYFLSDNQLLSFQFVLAPQSFVPFLPCLYSHLADVEIADGDVKAVVTADGASLPLMSPISLAATSPDAWLAQFDLMVRRSLLLAVKNCVAAYYRTDLETWVSAWCGQVAVLALRILHTESIRHAVQIGGDDALRAYARRISDVCCALSQLAVEAKGKRKSGHAGSSSVEATIRAALAYEQFALQEVKLVIEWRIHNVADLDCTQLVQTFCTPSGDSIQVSFMGVSLEYGLEFLGHGGPLFMSSSLWKQMVMVLADMELGRSVPLVCGKEAAEVGNDVLKTAAEVLGRFYVRVELTSQTLAETLVPVLRGCIETGAFLCLANCETASPEVLSSAVLPLVQAYLAATPSTRWELSFGPSGALLGIPVHPFFRLAFSSGSPGVFPLQISTLCDTVRITLPDVTELMHRLLTQAGVISIGPFSVQELELAELYEQLKERAPDIFTIQQLCVVIHDLIAQGAVSAEDENAAAAEPSSLSLQDRFLKSLLRTSYGAFQGDEGARLRESLTEQIQAQLLLPNCKGVVPPVWTTVASQDRAQTTCDEGVQRFATLIELHRRVLITGPRFSGKTELWRKWVGGTPSLILSPQFMTASELYGSATQKGYLSQMVSQISLTKAAAKARPIVVLEDVDAPSSFQIFAQTWFDGRRTPEGVVGGTCVVPSPNLCVIATAVEVRHITPGVIDGFAMLALTSPSCWKGAIKWALRSVPEGEAARKVLEVLLPPLVDRAAKMSPGIVGSASELTNMCAIAQRAASLCSRWYAYALTIRTHSDVLAPREDDDEVDLRLFAARCAVMAASWSVGLSLPSEDRDTVKLTLLSAEADVVKALAGSDVSGEVFPELTYSSISPLEQVVLPQGWMSFDDAAKRTDLPLSWSGYRNVNPQLQVSLQVLTMPSRLATLRSMECLMNCGQHVLLHAGAVNGKTTLLHTMRTCENWVTQVFQMNAGFNATEMQQTMAGTLSKRCNGRYGPLLGRRLVVCVDDLHLSPATAYGDCAPLAGCFMSYCAKFRAISTPALGTVPTTDVVFCATTLLHALSHERGSIGAFSGCVDVLLPLFNGDEIANGLLQISDMASSRKRAKGFPQECAAFLGLIHGVYCQLSQRRASLASNSGSFSLSSAIHVAGGAPPDSGSPTTISATETNATDSSAVTLQGNESFFFTEHFRALLEAAEVVRVHLLSAVSDSQVSARVFIGLTTFYDELLSPSANMLSADTATWSSEAAAEQEYRRVSHEFRNSAVQAAEGTLRNSVHGSVEFRNVAKELPETLLRDAVSAANEARVAHRIACFPDALEEEEETDLSSLGDQRKGNVAKRTYRSGATVRSETRHSSVLLSYPDSLKIAMVRAEESNRDVYIRRSSSTVGASVRSSRRASSVGSAASETSSVSQHRSPSVMVTPTYQTTWLTTRLVHLADTLSAPGTHLLFLGDNTFGMRRLFRLWCASSHVPFMWFRVNPADAPRDAISTFVAELRATITYVCRESVHAVAYVPPPLLRTPEVLRIMDALVRSGDVSSLFTDEERFGLLNGPAAVHSRSLKPFVFVDDSPLRKRLLGSLNFVFHLYDATEARQLGKGYPFLLQSTTTALPLHTEALERSLLEEMALGILHRRDAHTGGIRRMEDEDDAAYATAVHHGAEEEAYGRRLTPRAACTALCAAFDHVRKTYPTSVEQFLEFVRLYKELDKTARVQVLASARTGKIIAGRGDEAVQAVNAGTQRSRVIVEELAAMQVKLALLTETLEGQEREHGMRAAEAERSREALTRTRDAVQKQRDAVTKGLESAMGEVAKSLRQLRRAKTGIVRALGMSRVPDKGTLLVRALYAVLGEEVPKHNDNANELWSLSMRRMCTKEFTAQLAKTAPENSIDRLPALLPFHRELDVVRYGPALPYAQLLADFVVAWVRCVRFMAEDYTAGKAEIARAQHALEQDESVQQQREEEVGLAEEAAVQTRREVQSLQKSLAALQEEQSELAGGESRLLKYTGFVDRFTRFLIEPATVAERVKRAQCVVGDTLFVAAFYSLLAMHGCAQSMSASLQEVLTKTVQGTTLRFSSLSEVCTHLLFQTHAPKTEVLLVTGCNTPWEYKALMLSLYQRRASRWTLVGGAGPVAAYELLKFLAFYCTGSVSVSAADPLVKERLAAAMRAGEGVLLCDVQGSAAVDLVRSLNPVYQRLKEYHKSLLHRPLDTKGSGGGNTDFAAVATAAPLQMQSTTKKPFMQPSKGPAARSVTCVWFDGHEVRVHPQFFLVCTCWPVITSGLQETCASLDVFNLHTPLNHDLRLEWLLYDAVKKPSVSTKVASMQEEVRARQNMYFNVIQLFANAHDSAAALLAVDLSDISSNARGDALLAEMEQALAQVDTHDAQMTTTTSYVQSLQRTLQEGWDAILPAMKAVARATEQIEANRLGRPWNASGLDNCIADIANPSPALLQRIAPLSFSDLPIGQKCYYALALFIQRVVELLGPGWPTALKGMFSLSILCTAMSAAPATFAAESKLPMLTEGQRSVLERMVYDSPTFQPAEPAGKATPGPELTLPSRDGADANAKGAEDPADVVRNVFTASGDALLRRLASAEVDVAEAEMDDSFNAGGETAYDVTQLFTALLELDVEQASDSAGALYNTFMGSVTGFCGGSNRTPTRPSAQTSPLEGPRPQVTGQQYNSAMNDSELEGGASSGRTVNDVNEISVPHAELPTVDAHIQRAVKAHLPLCLVSKSLIEDTLMWLQSEVRETKWVFQWQELVPPSSVLLSSDTPHDDVAGALQRRAALRQSFEKAMQRVVSLARASCEPDTCGVCLTFVVDVKADSSVSAVAASDVLLFKEEFQRLLSLYSATSLTSASRGAAPTLCLTVICSAAAQHVIWGQVAAETSAPPIGSYPARCGAETVPCCCLSLSTYTPQLALADLLRPSRRFFTKDGAMQICDVVLQQVQNELDARTEHGASAETRKSRVRGPALARLTSTRGTATLTVPLPELPPDLSRGALVALRKAVSELRLCARLLHYEMMVAYAASTARLHLLYVTSSNAENADADAQLFTEAEQRFCRGHVYDPAPLLKIHILLSEWVRRRYGDLVVQLGGPPKTEVATLCKPGSALLPATATAATRLLPTQLCSPLTPSLPARLTTHRDLAEEHLGGYGMQAYYFLRRNQPAWGLLLQKAECQFADAAYAAESLGNAEATVDLLNPPLCSLMRAAESRKPEEENAHPANRPISFDTDTTANGLKQARQHRQKCQIEDASSQWKAGLFVMARKFALHYLCGRHKRICAGSTDCSLPLLEQRAQWDMLRTFIGATDDSEEVSFLWGPLAGGDYVDTKRWHELRISVRHLDFFRSEVVGAPSDLMELCAEERMIGLFRAVRQRNLLQLCFSPLVCAMLPRGEPAESANAGAAAGQEVHKETDSSQQEDTFALSALLKASTSAREQTKSTVTLAETVLGWEGAFLDACATHPAALNSHFQRMVQSFTSIIAPWEGTASVPPESTDTQLIHLWLPALQHPLLDLHYLTSAALGTAPKDLANPSGVVSSLRAPCSCRSGEDPFANSPFAEVAGSFFVGAREFGAVATALVVMVTEQRFLSPSDVVLDGAQLSPSLLRQIRELTGRGRGTAEKSSVDTNTEPVGRTDAAAQIVIAVRRVLLRRNKAKIDGALSDVNLSDALSEDDSTHQISVEVGMRVRCADQLSPGLIWCSAVWPQAAAEGALWDTNPDCRPRYTAPTSRSLSTAHSGSISREVHHTSESVFVTEVEDRRESHTPRAADGRSAVHTWSFSDVPIPVRWNSVRRGAAPGAAELPLCVEYDQPCPGGLVDPIVYVKDKPLTAEDSAGNDGVVGNIFLLQDALDAYVWIA</sequence>
<evidence type="ECO:0000313" key="3">
    <source>
        <dbReference type="EMBL" id="KPA74336.1"/>
    </source>
</evidence>
<dbReference type="GO" id="GO:0030286">
    <property type="term" value="C:dynein complex"/>
    <property type="evidence" value="ECO:0007669"/>
    <property type="project" value="InterPro"/>
</dbReference>
<feature type="region of interest" description="Disordered" evidence="1">
    <location>
        <begin position="2812"/>
        <end position="2837"/>
    </location>
</feature>
<proteinExistence type="predicted"/>
<evidence type="ECO:0000313" key="4">
    <source>
        <dbReference type="Proteomes" id="UP000037923"/>
    </source>
</evidence>
<dbReference type="RefSeq" id="XP_015652774.1">
    <property type="nucleotide sequence ID" value="XM_015808723.1"/>
</dbReference>
<keyword evidence="4" id="KW-1185">Reference proteome</keyword>
<feature type="region of interest" description="Disordered" evidence="1">
    <location>
        <begin position="4436"/>
        <end position="4456"/>
    </location>
</feature>
<feature type="region of interest" description="Disordered" evidence="1">
    <location>
        <begin position="3578"/>
        <end position="3609"/>
    </location>
</feature>
<dbReference type="GO" id="GO:0051959">
    <property type="term" value="F:dynein light intermediate chain binding"/>
    <property type="evidence" value="ECO:0007669"/>
    <property type="project" value="InterPro"/>
</dbReference>
<gene>
    <name evidence="3" type="ORF">ABB37_09322</name>
</gene>
<evidence type="ECO:0000256" key="1">
    <source>
        <dbReference type="SAM" id="MobiDB-lite"/>
    </source>
</evidence>
<comment type="caution">
    <text evidence="3">The sequence shown here is derived from an EMBL/GenBank/DDBJ whole genome shotgun (WGS) entry which is preliminary data.</text>
</comment>
<feature type="compositionally biased region" description="Polar residues" evidence="1">
    <location>
        <begin position="3693"/>
        <end position="3706"/>
    </location>
</feature>
<reference evidence="3 4" key="1">
    <citation type="submission" date="2015-07" db="EMBL/GenBank/DDBJ databases">
        <title>High-quality genome of monoxenous trypanosomatid Leptomonas pyrrhocoris.</title>
        <authorList>
            <person name="Flegontov P."/>
            <person name="Butenko A."/>
            <person name="Firsov S."/>
            <person name="Vlcek C."/>
            <person name="Logacheva M.D."/>
            <person name="Field M."/>
            <person name="Filatov D."/>
            <person name="Flegontova O."/>
            <person name="Gerasimov E."/>
            <person name="Jackson A.P."/>
            <person name="Kelly S."/>
            <person name="Opperdoes F."/>
            <person name="O'Reilly A."/>
            <person name="Votypka J."/>
            <person name="Yurchenko V."/>
            <person name="Lukes J."/>
        </authorList>
    </citation>
    <scope>NUCLEOTIDE SEQUENCE [LARGE SCALE GENOMIC DNA]</scope>
    <source>
        <strain evidence="3">H10</strain>
    </source>
</reference>
<dbReference type="InterPro" id="IPR013602">
    <property type="entry name" value="Dynein_heavy_linker"/>
</dbReference>
<feature type="compositionally biased region" description="Low complexity" evidence="1">
    <location>
        <begin position="2439"/>
        <end position="2459"/>
    </location>
</feature>
<organism evidence="3 4">
    <name type="scientific">Leptomonas pyrrhocoris</name>
    <name type="common">Firebug parasite</name>
    <dbReference type="NCBI Taxonomy" id="157538"/>
    <lineage>
        <taxon>Eukaryota</taxon>
        <taxon>Discoba</taxon>
        <taxon>Euglenozoa</taxon>
        <taxon>Kinetoplastea</taxon>
        <taxon>Metakinetoplastina</taxon>
        <taxon>Trypanosomatida</taxon>
        <taxon>Trypanosomatidae</taxon>
        <taxon>Leishmaniinae</taxon>
        <taxon>Leptomonas</taxon>
    </lineage>
</organism>
<dbReference type="GO" id="GO:0008569">
    <property type="term" value="F:minus-end-directed microtubule motor activity"/>
    <property type="evidence" value="ECO:0007669"/>
    <property type="project" value="TreeGrafter"/>
</dbReference>
<dbReference type="InterPro" id="IPR026983">
    <property type="entry name" value="DHC"/>
</dbReference>
<dbReference type="GO" id="GO:0097729">
    <property type="term" value="C:9+2 motile cilium"/>
    <property type="evidence" value="ECO:0007669"/>
    <property type="project" value="TreeGrafter"/>
</dbReference>
<dbReference type="Gene3D" id="3.20.180.20">
    <property type="entry name" value="Dynein heavy chain, N-terminal domain 2"/>
    <property type="match status" value="1"/>
</dbReference>
<dbReference type="OrthoDB" id="272329at2759"/>
<dbReference type="GO" id="GO:0045505">
    <property type="term" value="F:dynein intermediate chain binding"/>
    <property type="evidence" value="ECO:0007669"/>
    <property type="project" value="InterPro"/>
</dbReference>
<dbReference type="PANTHER" id="PTHR10676:SF401">
    <property type="entry name" value="DYNEIN HEAVY CHAIN LINKER DOMAIN-CONTAINING PROTEIN"/>
    <property type="match status" value="1"/>
</dbReference>
<feature type="region of interest" description="Disordered" evidence="1">
    <location>
        <begin position="3691"/>
        <end position="3718"/>
    </location>
</feature>
<dbReference type="Gene3D" id="1.20.58.1120">
    <property type="match status" value="1"/>
</dbReference>
<feature type="compositionally biased region" description="Low complexity" evidence="1">
    <location>
        <begin position="4436"/>
        <end position="4446"/>
    </location>
</feature>
<protein>
    <recommendedName>
        <fullName evidence="2">Dynein heavy chain linker domain-containing protein</fullName>
    </recommendedName>
</protein>
<dbReference type="EMBL" id="LGTL01000030">
    <property type="protein sequence ID" value="KPA74336.1"/>
    <property type="molecule type" value="Genomic_DNA"/>
</dbReference>
<name>A0A0M9FRE7_LEPPY</name>
<dbReference type="VEuPathDB" id="TriTrypDB:LpyrH10_30_0830"/>
<dbReference type="Gene3D" id="1.20.920.20">
    <property type="match status" value="1"/>
</dbReference>